<dbReference type="EMBL" id="CP000724">
    <property type="protein sequence ID" value="ABR48517.1"/>
    <property type="molecule type" value="Genomic_DNA"/>
</dbReference>
<comment type="subcellular location">
    <subcellularLocation>
        <location evidence="1">Cell membrane</location>
        <topology evidence="1">Multi-pass membrane protein</topology>
    </subcellularLocation>
</comment>
<evidence type="ECO:0000256" key="6">
    <source>
        <dbReference type="ARBA" id="ARBA00023136"/>
    </source>
</evidence>
<keyword evidence="2" id="KW-1003">Cell membrane</keyword>
<evidence type="ECO:0000256" key="4">
    <source>
        <dbReference type="ARBA" id="ARBA00022692"/>
    </source>
</evidence>
<feature type="transmembrane region" description="Helical" evidence="8">
    <location>
        <begin position="44"/>
        <end position="67"/>
    </location>
</feature>
<evidence type="ECO:0000256" key="7">
    <source>
        <dbReference type="ARBA" id="ARBA00034125"/>
    </source>
</evidence>
<dbReference type="PANTHER" id="PTHR34390:SF1">
    <property type="entry name" value="SUCCINATE TRANSPORTER SUBUNIT YJJB-RELATED"/>
    <property type="match status" value="1"/>
</dbReference>
<comment type="similarity">
    <text evidence="7">Belongs to the ThrE exporter (TC 2.A.79) family.</text>
</comment>
<dbReference type="RefSeq" id="WP_012063492.1">
    <property type="nucleotide sequence ID" value="NC_009633.1"/>
</dbReference>
<dbReference type="GO" id="GO:0015744">
    <property type="term" value="P:succinate transport"/>
    <property type="evidence" value="ECO:0007669"/>
    <property type="project" value="TreeGrafter"/>
</dbReference>
<evidence type="ECO:0000313" key="10">
    <source>
        <dbReference type="EMBL" id="ABR48517.1"/>
    </source>
</evidence>
<evidence type="ECO:0000259" key="9">
    <source>
        <dbReference type="Pfam" id="PF12821"/>
    </source>
</evidence>
<feature type="transmembrane region" description="Helical" evidence="8">
    <location>
        <begin position="118"/>
        <end position="138"/>
    </location>
</feature>
<dbReference type="Pfam" id="PF12821">
    <property type="entry name" value="ThrE_2"/>
    <property type="match status" value="1"/>
</dbReference>
<evidence type="ECO:0000256" key="5">
    <source>
        <dbReference type="ARBA" id="ARBA00022989"/>
    </source>
</evidence>
<evidence type="ECO:0000256" key="2">
    <source>
        <dbReference type="ARBA" id="ARBA00022475"/>
    </source>
</evidence>
<protein>
    <submittedName>
        <fullName evidence="10">Membrane spanning protein</fullName>
    </submittedName>
</protein>
<proteinExistence type="inferred from homology"/>
<accession>A6TQP9</accession>
<dbReference type="PANTHER" id="PTHR34390">
    <property type="entry name" value="UPF0442 PROTEIN YJJB-RELATED"/>
    <property type="match status" value="1"/>
</dbReference>
<evidence type="ECO:0000256" key="1">
    <source>
        <dbReference type="ARBA" id="ARBA00004651"/>
    </source>
</evidence>
<gene>
    <name evidence="10" type="ordered locus">Amet_2363</name>
</gene>
<dbReference type="InterPro" id="IPR024528">
    <property type="entry name" value="ThrE_2"/>
</dbReference>
<organism evidence="10 11">
    <name type="scientific">Alkaliphilus metalliredigens (strain QYMF)</name>
    <dbReference type="NCBI Taxonomy" id="293826"/>
    <lineage>
        <taxon>Bacteria</taxon>
        <taxon>Bacillati</taxon>
        <taxon>Bacillota</taxon>
        <taxon>Clostridia</taxon>
        <taxon>Peptostreptococcales</taxon>
        <taxon>Natronincolaceae</taxon>
        <taxon>Alkaliphilus</taxon>
    </lineage>
</organism>
<keyword evidence="6 8" id="KW-0472">Membrane</keyword>
<reference evidence="11" key="1">
    <citation type="journal article" date="2016" name="Genome Announc.">
        <title>Complete genome sequence of Alkaliphilus metalliredigens strain QYMF, an alkaliphilic and metal-reducing bacterium isolated from borax-contaminated leachate ponds.</title>
        <authorList>
            <person name="Hwang C."/>
            <person name="Copeland A."/>
            <person name="Lucas S."/>
            <person name="Lapidus A."/>
            <person name="Barry K."/>
            <person name="Detter J.C."/>
            <person name="Glavina Del Rio T."/>
            <person name="Hammon N."/>
            <person name="Israni S."/>
            <person name="Dalin E."/>
            <person name="Tice H."/>
            <person name="Pitluck S."/>
            <person name="Chertkov O."/>
            <person name="Brettin T."/>
            <person name="Bruce D."/>
            <person name="Han C."/>
            <person name="Schmutz J."/>
            <person name="Larimer F."/>
            <person name="Land M.L."/>
            <person name="Hauser L."/>
            <person name="Kyrpides N."/>
            <person name="Mikhailova N."/>
            <person name="Ye Q."/>
            <person name="Zhou J."/>
            <person name="Richardson P."/>
            <person name="Fields M.W."/>
        </authorList>
    </citation>
    <scope>NUCLEOTIDE SEQUENCE [LARGE SCALE GENOMIC DNA]</scope>
    <source>
        <strain evidence="11">QYMF</strain>
    </source>
</reference>
<dbReference type="KEGG" id="amt:Amet_2363"/>
<evidence type="ECO:0000256" key="8">
    <source>
        <dbReference type="SAM" id="Phobius"/>
    </source>
</evidence>
<feature type="domain" description="Threonine/Serine exporter ThrE" evidence="9">
    <location>
        <begin position="8"/>
        <end position="133"/>
    </location>
</feature>
<keyword evidence="4 8" id="KW-0812">Transmembrane</keyword>
<dbReference type="HOGENOM" id="CLU_117642_3_0_9"/>
<keyword evidence="5 8" id="KW-1133">Transmembrane helix</keyword>
<feature type="transmembrane region" description="Helical" evidence="8">
    <location>
        <begin position="7"/>
        <end position="24"/>
    </location>
</feature>
<dbReference type="eggNOG" id="COG3610">
    <property type="taxonomic scope" value="Bacteria"/>
</dbReference>
<evidence type="ECO:0000313" key="11">
    <source>
        <dbReference type="Proteomes" id="UP000001572"/>
    </source>
</evidence>
<dbReference type="STRING" id="293826.Amet_2363"/>
<keyword evidence="11" id="KW-1185">Reference proteome</keyword>
<name>A6TQP9_ALKMQ</name>
<dbReference type="AlphaFoldDB" id="A6TQP9"/>
<evidence type="ECO:0000256" key="3">
    <source>
        <dbReference type="ARBA" id="ARBA00022519"/>
    </source>
</evidence>
<dbReference type="InterPro" id="IPR050539">
    <property type="entry name" value="ThrE_Dicarb/AminoAcid_Exp"/>
</dbReference>
<keyword evidence="3" id="KW-0997">Cell inner membrane</keyword>
<dbReference type="GO" id="GO:0005886">
    <property type="term" value="C:plasma membrane"/>
    <property type="evidence" value="ECO:0007669"/>
    <property type="project" value="UniProtKB-SubCell"/>
</dbReference>
<sequence length="149" mass="15805">MIHGLNHFVYAFISTIGFALLFNAPKNALLKSGLGGGLGWLTYILVNQISGSTVASTFIAALVIATTGEIFAIIGRKPITVFIIPGIIPLVPGYGLYYMMLSIIEGDSAKALTYGSDALLVAIAIAGALTIVLSLNSYRKQKQTRRSLV</sequence>
<feature type="transmembrane region" description="Helical" evidence="8">
    <location>
        <begin position="79"/>
        <end position="98"/>
    </location>
</feature>
<dbReference type="Proteomes" id="UP000001572">
    <property type="component" value="Chromosome"/>
</dbReference>